<dbReference type="OrthoDB" id="66620at2759"/>
<dbReference type="AlphaFoldDB" id="A0A9W6WXF6"/>
<reference evidence="1" key="1">
    <citation type="submission" date="2023-04" db="EMBL/GenBank/DDBJ databases">
        <title>Phytophthora fragariaefolia NBRC 109709.</title>
        <authorList>
            <person name="Ichikawa N."/>
            <person name="Sato H."/>
            <person name="Tonouchi N."/>
        </authorList>
    </citation>
    <scope>NUCLEOTIDE SEQUENCE</scope>
    <source>
        <strain evidence="1">NBRC 109709</strain>
    </source>
</reference>
<name>A0A9W6WXF6_9STRA</name>
<evidence type="ECO:0000313" key="1">
    <source>
        <dbReference type="EMBL" id="GMF20445.1"/>
    </source>
</evidence>
<sequence>MDGVRKVVDSGRTIVCTIHQPSSDVFFLFDHLIHLWANAARSWSTRCHDAVTRVARGDVHEEARVQGLDADVLPHEALLRDVLAHAGVQPHALRYRVGHGSHLRAVVPERRLHDVQRSGGRRGAGVHVDAVHGHGWLHGHAARVLDRPRGVLPRARGADVQLALVLCGHDGGGDPVRVRAVGAVHRDLLPDGGFPGLRDGGAVLGACVLVRAGPDVLRSTADPRVPEHRGGGRDGSADQLDLFAVRGLQPAGVVDPRGLQVAVHDHAAAVFDLDPVGVGVLRLRRGADVERDVERVRERGYAAGLSAGDGPAGDDVAHDGEGVYRVDV</sequence>
<protein>
    <submittedName>
        <fullName evidence="1">Unnamed protein product</fullName>
    </submittedName>
</protein>
<organism evidence="1 2">
    <name type="scientific">Phytophthora fragariaefolia</name>
    <dbReference type="NCBI Taxonomy" id="1490495"/>
    <lineage>
        <taxon>Eukaryota</taxon>
        <taxon>Sar</taxon>
        <taxon>Stramenopiles</taxon>
        <taxon>Oomycota</taxon>
        <taxon>Peronosporomycetes</taxon>
        <taxon>Peronosporales</taxon>
        <taxon>Peronosporaceae</taxon>
        <taxon>Phytophthora</taxon>
    </lineage>
</organism>
<keyword evidence="2" id="KW-1185">Reference proteome</keyword>
<dbReference type="Proteomes" id="UP001165121">
    <property type="component" value="Unassembled WGS sequence"/>
</dbReference>
<accession>A0A9W6WXF6</accession>
<gene>
    <name evidence="1" type="ORF">Pfra01_000244600</name>
</gene>
<evidence type="ECO:0000313" key="2">
    <source>
        <dbReference type="Proteomes" id="UP001165121"/>
    </source>
</evidence>
<comment type="caution">
    <text evidence="1">The sequence shown here is derived from an EMBL/GenBank/DDBJ whole genome shotgun (WGS) entry which is preliminary data.</text>
</comment>
<proteinExistence type="predicted"/>
<dbReference type="EMBL" id="BSXT01000196">
    <property type="protein sequence ID" value="GMF20445.1"/>
    <property type="molecule type" value="Genomic_DNA"/>
</dbReference>